<accession>D2H4A8</accession>
<sequence>YGVFCKGLTRTLLIFFDLAWRLRINFPYLYIVASMMLNVRLQVSE</sequence>
<name>D2H4A8_AILME</name>
<dbReference type="PANTHER" id="PTHR34446:SF1">
    <property type="entry name" value="SALIVARY GLAND SPECIFIC PROTEIN SAGSIN1"/>
    <property type="match status" value="1"/>
</dbReference>
<organism evidence="1">
    <name type="scientific">Ailuropoda melanoleuca</name>
    <name type="common">Giant panda</name>
    <dbReference type="NCBI Taxonomy" id="9646"/>
    <lineage>
        <taxon>Eukaryota</taxon>
        <taxon>Metazoa</taxon>
        <taxon>Chordata</taxon>
        <taxon>Craniata</taxon>
        <taxon>Vertebrata</taxon>
        <taxon>Euteleostomi</taxon>
        <taxon>Mammalia</taxon>
        <taxon>Eutheria</taxon>
        <taxon>Laurasiatheria</taxon>
        <taxon>Carnivora</taxon>
        <taxon>Caniformia</taxon>
        <taxon>Ursidae</taxon>
        <taxon>Ailuropoda</taxon>
    </lineage>
</organism>
<feature type="non-terminal residue" evidence="1">
    <location>
        <position position="1"/>
    </location>
</feature>
<dbReference type="AlphaFoldDB" id="D2H4A8"/>
<feature type="non-terminal residue" evidence="1">
    <location>
        <position position="45"/>
    </location>
</feature>
<dbReference type="InParanoid" id="D2H4A8"/>
<reference evidence="1" key="1">
    <citation type="journal article" date="2009" name="Nature">
        <title>The sequence and de novo assembly of the giant panda genome.</title>
        <authorList>
            <person name="Li R."/>
            <person name="Fan W."/>
            <person name="Tian G."/>
            <person name="Zhu H."/>
            <person name="He L."/>
            <person name="Cai J."/>
            <person name="Huang Q."/>
            <person name="Li J."/>
            <person name="Wang J."/>
        </authorList>
    </citation>
    <scope>NUCLEOTIDE SEQUENCE</scope>
</reference>
<dbReference type="EMBL" id="GL192483">
    <property type="protein sequence ID" value="EFB18728.1"/>
    <property type="molecule type" value="Genomic_DNA"/>
</dbReference>
<evidence type="ECO:0000313" key="1">
    <source>
        <dbReference type="EMBL" id="EFB18728.1"/>
    </source>
</evidence>
<dbReference type="InterPro" id="IPR029367">
    <property type="entry name" value="SMIM10"/>
</dbReference>
<protein>
    <recommendedName>
        <fullName evidence="2">Small integral membrane protein 10 like 2A</fullName>
    </recommendedName>
</protein>
<evidence type="ECO:0008006" key="2">
    <source>
        <dbReference type="Google" id="ProtNLM"/>
    </source>
</evidence>
<gene>
    <name evidence="1" type="ORF">PANDA_004607</name>
</gene>
<proteinExistence type="predicted"/>
<dbReference type="PANTHER" id="PTHR34446">
    <property type="entry name" value="SMALL INTEGRAL MEMBRANE PROTEIN 10"/>
    <property type="match status" value="1"/>
</dbReference>
<dbReference type="Pfam" id="PF15118">
    <property type="entry name" value="DUF4560"/>
    <property type="match status" value="1"/>
</dbReference>